<feature type="transmembrane region" description="Helical" evidence="1">
    <location>
        <begin position="66"/>
        <end position="84"/>
    </location>
</feature>
<evidence type="ECO:0000256" key="1">
    <source>
        <dbReference type="SAM" id="Phobius"/>
    </source>
</evidence>
<reference evidence="2 3" key="1">
    <citation type="submission" date="2020-08" db="EMBL/GenBank/DDBJ databases">
        <title>Genomic Encyclopedia of Type Strains, Phase IV (KMG-IV): sequencing the most valuable type-strain genomes for metagenomic binning, comparative biology and taxonomic classification.</title>
        <authorList>
            <person name="Goeker M."/>
        </authorList>
    </citation>
    <scope>NUCLEOTIDE SEQUENCE [LARGE SCALE GENOMIC DNA]</scope>
    <source>
        <strain evidence="2 3">DSM 17455</strain>
    </source>
</reference>
<accession>A0ABR6C2G7</accession>
<gene>
    <name evidence="2" type="ORF">HNQ97_001171</name>
</gene>
<keyword evidence="1" id="KW-0812">Transmembrane</keyword>
<keyword evidence="1" id="KW-0472">Membrane</keyword>
<sequence length="87" mass="9399">MPYRVTRRNPVLIDGEIRWSLTPSCNVASPGGKTALHQLPLLPRRAGFALLRRGLFKGADVAEAKGAAILMAIWVLLGVLPVLAQMP</sequence>
<comment type="caution">
    <text evidence="2">The sequence shown here is derived from an EMBL/GenBank/DDBJ whole genome shotgun (WGS) entry which is preliminary data.</text>
</comment>
<evidence type="ECO:0000313" key="2">
    <source>
        <dbReference type="EMBL" id="MBA9019180.1"/>
    </source>
</evidence>
<proteinExistence type="predicted"/>
<organism evidence="2 3">
    <name type="scientific">Aminobacter ciceronei</name>
    <dbReference type="NCBI Taxonomy" id="150723"/>
    <lineage>
        <taxon>Bacteria</taxon>
        <taxon>Pseudomonadati</taxon>
        <taxon>Pseudomonadota</taxon>
        <taxon>Alphaproteobacteria</taxon>
        <taxon>Hyphomicrobiales</taxon>
        <taxon>Phyllobacteriaceae</taxon>
        <taxon>Aminobacter</taxon>
    </lineage>
</organism>
<evidence type="ECO:0000313" key="3">
    <source>
        <dbReference type="Proteomes" id="UP000587524"/>
    </source>
</evidence>
<keyword evidence="3" id="KW-1185">Reference proteome</keyword>
<keyword evidence="1" id="KW-1133">Transmembrane helix</keyword>
<dbReference type="Proteomes" id="UP000587524">
    <property type="component" value="Unassembled WGS sequence"/>
</dbReference>
<dbReference type="RefSeq" id="WP_182573635.1">
    <property type="nucleotide sequence ID" value="NZ_JACJHY010000004.1"/>
</dbReference>
<name>A0ABR6C2G7_9HYPH</name>
<dbReference type="EMBL" id="JACJHZ010000004">
    <property type="protein sequence ID" value="MBA9019180.1"/>
    <property type="molecule type" value="Genomic_DNA"/>
</dbReference>
<protein>
    <submittedName>
        <fullName evidence="2">Uncharacterized protein</fullName>
    </submittedName>
</protein>